<dbReference type="SUPFAM" id="SSF53187">
    <property type="entry name" value="Zn-dependent exopeptidases"/>
    <property type="match status" value="1"/>
</dbReference>
<evidence type="ECO:0000259" key="1">
    <source>
        <dbReference type="Pfam" id="PF07687"/>
    </source>
</evidence>
<dbReference type="NCBIfam" id="TIGR01891">
    <property type="entry name" value="amidohydrolases"/>
    <property type="match status" value="1"/>
</dbReference>
<accession>A0A6J7L4G8</accession>
<dbReference type="PANTHER" id="PTHR11014">
    <property type="entry name" value="PEPTIDASE M20 FAMILY MEMBER"/>
    <property type="match status" value="1"/>
</dbReference>
<proteinExistence type="predicted"/>
<dbReference type="Gene3D" id="3.40.630.10">
    <property type="entry name" value="Zn peptidases"/>
    <property type="match status" value="1"/>
</dbReference>
<dbReference type="InterPro" id="IPR017439">
    <property type="entry name" value="Amidohydrolase"/>
</dbReference>
<organism evidence="2">
    <name type="scientific">freshwater metagenome</name>
    <dbReference type="NCBI Taxonomy" id="449393"/>
    <lineage>
        <taxon>unclassified sequences</taxon>
        <taxon>metagenomes</taxon>
        <taxon>ecological metagenomes</taxon>
    </lineage>
</organism>
<name>A0A6J7L4G8_9ZZZZ</name>
<feature type="domain" description="Peptidase M20 dimerisation" evidence="1">
    <location>
        <begin position="196"/>
        <end position="292"/>
    </location>
</feature>
<dbReference type="Pfam" id="PF01546">
    <property type="entry name" value="Peptidase_M20"/>
    <property type="match status" value="1"/>
</dbReference>
<reference evidence="2" key="1">
    <citation type="submission" date="2020-05" db="EMBL/GenBank/DDBJ databases">
        <authorList>
            <person name="Chiriac C."/>
            <person name="Salcher M."/>
            <person name="Ghai R."/>
            <person name="Kavagutti S V."/>
        </authorList>
    </citation>
    <scope>NUCLEOTIDE SEQUENCE</scope>
</reference>
<evidence type="ECO:0000313" key="2">
    <source>
        <dbReference type="EMBL" id="CAB4962931.1"/>
    </source>
</evidence>
<dbReference type="EMBL" id="CAFBMW010000040">
    <property type="protein sequence ID" value="CAB4962931.1"/>
    <property type="molecule type" value="Genomic_DNA"/>
</dbReference>
<gene>
    <name evidence="2" type="ORF">UFOPK3662_03391</name>
</gene>
<sequence>MPDTPPASSVTTAVISEIVDKYADDLVALRRDLHAHPELSWEEHRTSDAVVSALEGAGWDISRPQGGGVIAEIGHGDRLVALRADLDALPVDDLISDPWRSTVPGVAHACGHDVHTAGLVGAGLALAEVATRGLLQGRVRLLFQPAEEVMPGGALHLISAGALEGVSHVFGLHCDPSLDVGRIGLREGPLTGAADSLTVRLIGKGGHTSRPHLTEDLTFALGKVITELPAILSRRLDPRAGVSVVWGMVRAGSAPNVIPHGGVVAGTVRMLDAVAWADAEHLIRQLITAIVAPYSVTAEVTYQRGVPPVVNHEESTRLLGIGVENVLGPHGHVSTAQSLGGEDFGWFLDSVPGAMARLGTRTSGGATYDLHQGNLRIDEAATPIAARVLAEAAVTALSAAG</sequence>
<dbReference type="GO" id="GO:0016787">
    <property type="term" value="F:hydrolase activity"/>
    <property type="evidence" value="ECO:0007669"/>
    <property type="project" value="InterPro"/>
</dbReference>
<dbReference type="InterPro" id="IPR036264">
    <property type="entry name" value="Bact_exopeptidase_dim_dom"/>
</dbReference>
<dbReference type="Gene3D" id="3.30.70.360">
    <property type="match status" value="1"/>
</dbReference>
<dbReference type="InterPro" id="IPR011650">
    <property type="entry name" value="Peptidase_M20_dimer"/>
</dbReference>
<dbReference type="InterPro" id="IPR002933">
    <property type="entry name" value="Peptidase_M20"/>
</dbReference>
<dbReference type="Pfam" id="PF07687">
    <property type="entry name" value="M20_dimer"/>
    <property type="match status" value="1"/>
</dbReference>
<dbReference type="PIRSF" id="PIRSF005962">
    <property type="entry name" value="Pept_M20D_amidohydro"/>
    <property type="match status" value="1"/>
</dbReference>
<protein>
    <submittedName>
        <fullName evidence="2">Unannotated protein</fullName>
    </submittedName>
</protein>
<dbReference type="SUPFAM" id="SSF55031">
    <property type="entry name" value="Bacterial exopeptidase dimerisation domain"/>
    <property type="match status" value="1"/>
</dbReference>
<dbReference type="PANTHER" id="PTHR11014:SF63">
    <property type="entry name" value="METALLOPEPTIDASE, PUTATIVE (AFU_ORTHOLOGUE AFUA_6G09600)-RELATED"/>
    <property type="match status" value="1"/>
</dbReference>
<dbReference type="AlphaFoldDB" id="A0A6J7L4G8"/>